<protein>
    <submittedName>
        <fullName evidence="2">Antitoxin PrlF</fullName>
    </submittedName>
</protein>
<dbReference type="RefSeq" id="WP_090183897.1">
    <property type="nucleotide sequence ID" value="NZ_LT629705.1"/>
</dbReference>
<evidence type="ECO:0000313" key="3">
    <source>
        <dbReference type="Proteomes" id="UP000198827"/>
    </source>
</evidence>
<dbReference type="Pfam" id="PF15937">
    <property type="entry name" value="PrlF_antitoxin"/>
    <property type="match status" value="1"/>
</dbReference>
<feature type="compositionally biased region" description="Polar residues" evidence="1">
    <location>
        <begin position="10"/>
        <end position="20"/>
    </location>
</feature>
<feature type="region of interest" description="Disordered" evidence="1">
    <location>
        <begin position="1"/>
        <end position="25"/>
    </location>
</feature>
<dbReference type="GO" id="GO:0097351">
    <property type="term" value="F:toxin sequestering activity"/>
    <property type="evidence" value="ECO:0007669"/>
    <property type="project" value="InterPro"/>
</dbReference>
<dbReference type="InterPro" id="IPR031848">
    <property type="entry name" value="PrlF_antitoxin"/>
</dbReference>
<gene>
    <name evidence="2" type="ORF">SAMN04489798_4346</name>
</gene>
<dbReference type="AlphaFoldDB" id="A0A1H0NY35"/>
<accession>A0A1H0NY35</accession>
<dbReference type="OrthoDB" id="426345at2"/>
<organism evidence="2 3">
    <name type="scientific">Pseudomonas arsenicoxydans</name>
    <dbReference type="NCBI Taxonomy" id="702115"/>
    <lineage>
        <taxon>Bacteria</taxon>
        <taxon>Pseudomonadati</taxon>
        <taxon>Pseudomonadota</taxon>
        <taxon>Gammaproteobacteria</taxon>
        <taxon>Pseudomonadales</taxon>
        <taxon>Pseudomonadaceae</taxon>
        <taxon>Pseudomonas</taxon>
    </lineage>
</organism>
<dbReference type="GO" id="GO:0001558">
    <property type="term" value="P:regulation of cell growth"/>
    <property type="evidence" value="ECO:0007669"/>
    <property type="project" value="InterPro"/>
</dbReference>
<sequence length="78" mass="8696">MNDPRIPNITADNRVQSNTAEPMEAHHSVSRTLELLAADMNAYPERMLPVDTHLFDRITSLVGHVDVDLNSPLSAEDE</sequence>
<reference evidence="2 3" key="1">
    <citation type="submission" date="2016-10" db="EMBL/GenBank/DDBJ databases">
        <authorList>
            <person name="de Groot N.N."/>
        </authorList>
    </citation>
    <scope>NUCLEOTIDE SEQUENCE [LARGE SCALE GENOMIC DNA]</scope>
    <source>
        <strain evidence="2 3">CECT 7543</strain>
    </source>
</reference>
<dbReference type="Proteomes" id="UP000198827">
    <property type="component" value="Chromosome I"/>
</dbReference>
<dbReference type="GO" id="GO:0003700">
    <property type="term" value="F:DNA-binding transcription factor activity"/>
    <property type="evidence" value="ECO:0007669"/>
    <property type="project" value="InterPro"/>
</dbReference>
<name>A0A1H0NY35_9PSED</name>
<dbReference type="EMBL" id="LT629705">
    <property type="protein sequence ID" value="SDO97571.1"/>
    <property type="molecule type" value="Genomic_DNA"/>
</dbReference>
<evidence type="ECO:0000256" key="1">
    <source>
        <dbReference type="SAM" id="MobiDB-lite"/>
    </source>
</evidence>
<proteinExistence type="predicted"/>
<evidence type="ECO:0000313" key="2">
    <source>
        <dbReference type="EMBL" id="SDO97571.1"/>
    </source>
</evidence>